<dbReference type="PROSITE" id="PS50943">
    <property type="entry name" value="HTH_CROC1"/>
    <property type="match status" value="1"/>
</dbReference>
<protein>
    <submittedName>
        <fullName evidence="1">XRE family transcriptional regulator</fullName>
    </submittedName>
</protein>
<dbReference type="InterPro" id="IPR041315">
    <property type="entry name" value="PlcR_TPR"/>
</dbReference>
<dbReference type="InterPro" id="IPR010982">
    <property type="entry name" value="Lambda_DNA-bd_dom_sf"/>
</dbReference>
<dbReference type="RefSeq" id="WP_063191946.1">
    <property type="nucleotide sequence ID" value="NZ_CP047095.1"/>
</dbReference>
<dbReference type="CDD" id="cd00093">
    <property type="entry name" value="HTH_XRE"/>
    <property type="match status" value="1"/>
</dbReference>
<dbReference type="Pfam" id="PF18768">
    <property type="entry name" value="RNPP_C"/>
    <property type="match status" value="1"/>
</dbReference>
<name>A0A161SWS9_9BACI</name>
<dbReference type="Proteomes" id="UP000076510">
    <property type="component" value="Unassembled WGS sequence"/>
</dbReference>
<gene>
    <name evidence="1" type="ORF">AV649_08925</name>
</gene>
<sequence length="292" mass="34259">MDFSAVGKKIKELRKNIGLSQEELSLGICTQAQISKIEKGIVFPYASTLYLISQKLGVDVNYFFDIGMTPRLDYVQEVTKQLKIARREHKYKEMMDIVKIEEENPLFAQNSRNYQLLLWHKGIYIFEVEKDVDKAILTLRKAIEMTQSISKVLTERELEILLSIGAIYVKEDLEKALDIFEEIQDHIKVLPHLNDYTIKSRLLYNMTRVLTRLNKLTESNQYCRDAIKWSLEKDTLYLLGQFHYQIGYNFELLGKKLEAKSYMEKALVVFELQQDDKFIPLINKKIEELSVK</sequence>
<dbReference type="SUPFAM" id="SSF47413">
    <property type="entry name" value="lambda repressor-like DNA-binding domains"/>
    <property type="match status" value="1"/>
</dbReference>
<dbReference type="PANTHER" id="PTHR37038:SF14">
    <property type="entry name" value="TRANSCRIPTIONAL ACTIVATOR"/>
    <property type="match status" value="1"/>
</dbReference>
<dbReference type="EMBL" id="LQQY01000045">
    <property type="protein sequence ID" value="KZE43953.1"/>
    <property type="molecule type" value="Genomic_DNA"/>
</dbReference>
<dbReference type="InterPro" id="IPR011990">
    <property type="entry name" value="TPR-like_helical_dom_sf"/>
</dbReference>
<comment type="caution">
    <text evidence="1">The sequence shown here is derived from an EMBL/GenBank/DDBJ whole genome shotgun (WGS) entry which is preliminary data.</text>
</comment>
<dbReference type="GO" id="GO:0003677">
    <property type="term" value="F:DNA binding"/>
    <property type="evidence" value="ECO:0007669"/>
    <property type="project" value="InterPro"/>
</dbReference>
<dbReference type="PANTHER" id="PTHR37038">
    <property type="entry name" value="TRANSCRIPTIONAL REGULATOR-RELATED"/>
    <property type="match status" value="1"/>
</dbReference>
<dbReference type="SMART" id="SM00530">
    <property type="entry name" value="HTH_XRE"/>
    <property type="match status" value="1"/>
</dbReference>
<accession>A0A161SWS9</accession>
<reference evidence="2" key="1">
    <citation type="submission" date="2016-01" db="EMBL/GenBank/DDBJ databases">
        <title>Whole genome sequencing of Bhargavaea cecembensis T14.</title>
        <authorList>
            <person name="Hong K.W."/>
        </authorList>
    </citation>
    <scope>NUCLEOTIDE SEQUENCE [LARGE SCALE GENOMIC DNA]</scope>
    <source>
        <strain evidence="2">M19</strain>
    </source>
</reference>
<dbReference type="OrthoDB" id="1150409at2"/>
<dbReference type="InterPro" id="IPR001387">
    <property type="entry name" value="Cro/C1-type_HTH"/>
</dbReference>
<dbReference type="Gene3D" id="1.25.40.10">
    <property type="entry name" value="Tetratricopeptide repeat domain"/>
    <property type="match status" value="1"/>
</dbReference>
<dbReference type="AlphaFoldDB" id="A0A161SWS9"/>
<evidence type="ECO:0000313" key="2">
    <source>
        <dbReference type="Proteomes" id="UP000076510"/>
    </source>
</evidence>
<dbReference type="SUPFAM" id="SSF48452">
    <property type="entry name" value="TPR-like"/>
    <property type="match status" value="1"/>
</dbReference>
<proteinExistence type="predicted"/>
<evidence type="ECO:0000313" key="1">
    <source>
        <dbReference type="EMBL" id="KZE43953.1"/>
    </source>
</evidence>
<dbReference type="Pfam" id="PF12844">
    <property type="entry name" value="HTH_19"/>
    <property type="match status" value="1"/>
</dbReference>
<organism evidence="1 2">
    <name type="scientific">Rossellomorea marisflavi</name>
    <dbReference type="NCBI Taxonomy" id="189381"/>
    <lineage>
        <taxon>Bacteria</taxon>
        <taxon>Bacillati</taxon>
        <taxon>Bacillota</taxon>
        <taxon>Bacilli</taxon>
        <taxon>Bacillales</taxon>
        <taxon>Bacillaceae</taxon>
        <taxon>Rossellomorea</taxon>
    </lineage>
</organism>
<dbReference type="InterPro" id="IPR053163">
    <property type="entry name" value="HTH-type_regulator_Rgg"/>
</dbReference>